<feature type="compositionally biased region" description="Basic and acidic residues" evidence="6">
    <location>
        <begin position="1"/>
        <end position="14"/>
    </location>
</feature>
<reference evidence="7" key="1">
    <citation type="submission" date="2023-03" db="EMBL/GenBank/DDBJ databases">
        <authorList>
            <person name="Julca I."/>
        </authorList>
    </citation>
    <scope>NUCLEOTIDE SEQUENCE</scope>
</reference>
<dbReference type="PANTHER" id="PTHR31623:SF110">
    <property type="entry name" value="VINORINE SYNTHASE-LIKE"/>
    <property type="match status" value="1"/>
</dbReference>
<evidence type="ECO:0000256" key="4">
    <source>
        <dbReference type="ARBA" id="ARBA00022679"/>
    </source>
</evidence>
<dbReference type="PANTHER" id="PTHR31623">
    <property type="entry name" value="F21J9.9"/>
    <property type="match status" value="1"/>
</dbReference>
<dbReference type="GO" id="GO:0009820">
    <property type="term" value="P:alkaloid metabolic process"/>
    <property type="evidence" value="ECO:0007669"/>
    <property type="project" value="UniProtKB-KW"/>
</dbReference>
<keyword evidence="3" id="KW-0017">Alkaloid metabolism</keyword>
<organism evidence="7 8">
    <name type="scientific">Oldenlandia corymbosa var. corymbosa</name>
    <dbReference type="NCBI Taxonomy" id="529605"/>
    <lineage>
        <taxon>Eukaryota</taxon>
        <taxon>Viridiplantae</taxon>
        <taxon>Streptophyta</taxon>
        <taxon>Embryophyta</taxon>
        <taxon>Tracheophyta</taxon>
        <taxon>Spermatophyta</taxon>
        <taxon>Magnoliopsida</taxon>
        <taxon>eudicotyledons</taxon>
        <taxon>Gunneridae</taxon>
        <taxon>Pentapetalae</taxon>
        <taxon>asterids</taxon>
        <taxon>lamiids</taxon>
        <taxon>Gentianales</taxon>
        <taxon>Rubiaceae</taxon>
        <taxon>Rubioideae</taxon>
        <taxon>Spermacoceae</taxon>
        <taxon>Hedyotis-Oldenlandia complex</taxon>
        <taxon>Oldenlandia</taxon>
    </lineage>
</organism>
<evidence type="ECO:0000256" key="3">
    <source>
        <dbReference type="ARBA" id="ARBA00022589"/>
    </source>
</evidence>
<gene>
    <name evidence="7" type="ORF">OLC1_LOCUS16421</name>
</gene>
<protein>
    <submittedName>
        <fullName evidence="7">OLC1v1007886C1</fullName>
    </submittedName>
</protein>
<feature type="region of interest" description="Disordered" evidence="6">
    <location>
        <begin position="1"/>
        <end position="24"/>
    </location>
</feature>
<evidence type="ECO:0000256" key="2">
    <source>
        <dbReference type="ARBA" id="ARBA00011245"/>
    </source>
</evidence>
<accession>A0AAV1DLS5</accession>
<keyword evidence="4" id="KW-0808">Transferase</keyword>
<evidence type="ECO:0000313" key="7">
    <source>
        <dbReference type="EMBL" id="CAI9108316.1"/>
    </source>
</evidence>
<evidence type="ECO:0000256" key="1">
    <source>
        <dbReference type="ARBA" id="ARBA00009861"/>
    </source>
</evidence>
<name>A0AAV1DLS5_OLDCO</name>
<dbReference type="Proteomes" id="UP001161247">
    <property type="component" value="Chromosome 6"/>
</dbReference>
<keyword evidence="8" id="KW-1185">Reference proteome</keyword>
<dbReference type="AlphaFoldDB" id="A0AAV1DLS5"/>
<dbReference type="Gene3D" id="3.30.559.10">
    <property type="entry name" value="Chloramphenicol acetyltransferase-like domain"/>
    <property type="match status" value="2"/>
</dbReference>
<evidence type="ECO:0000256" key="5">
    <source>
        <dbReference type="ARBA" id="ARBA00023315"/>
    </source>
</evidence>
<dbReference type="GO" id="GO:0016746">
    <property type="term" value="F:acyltransferase activity"/>
    <property type="evidence" value="ECO:0007669"/>
    <property type="project" value="UniProtKB-KW"/>
</dbReference>
<evidence type="ECO:0000313" key="8">
    <source>
        <dbReference type="Proteomes" id="UP001161247"/>
    </source>
</evidence>
<dbReference type="InterPro" id="IPR023213">
    <property type="entry name" value="CAT-like_dom_sf"/>
</dbReference>
<sequence>MEGKKIEIKSRDLIKPSSPTPHDKRELKLSLIDQLAPQIYTPFLLFYKNQHHEEPSKITLHLKQSLSESLNKFYPLAGRLNPNHLCIDCDDSGALFVEAKVHGSLSETVKNAPYEHFGQYLPMEPYTNNNGSHCGAPLLAVQITWFGCGGSIIGICISHKIADFMSLLTFLVSWAAIKRDDSQKSPLVKVPNFEIGAHLFNPLEFPINLPLPAEEGKIVVKRFVFNKEKITELKELAKTSSSSSSSPSVNNFTRVEVISAFLWKHFINVTRAKNHGATIMSRIWQPVNLRNRMSSLAATSPDDEFPFGNMITYALASAVSDDSNHEKMGYGDLVHLVSDAMRKINNDYVYNSVIPFLKALGTNGFPGLTQQQSSNFRVANWQLTSWSKFPTSELDFGWGEPISAGPAAGTRTRPAILLGSKSGEEEMEAWIGLLEDEFALLPDELLSLAATNLYDLNG</sequence>
<comment type="similarity">
    <text evidence="1">Belongs to the plant acyltransferase family.</text>
</comment>
<dbReference type="Pfam" id="PF02458">
    <property type="entry name" value="Transferase"/>
    <property type="match status" value="1"/>
</dbReference>
<keyword evidence="5" id="KW-0012">Acyltransferase</keyword>
<evidence type="ECO:0000256" key="6">
    <source>
        <dbReference type="SAM" id="MobiDB-lite"/>
    </source>
</evidence>
<dbReference type="EMBL" id="OX459123">
    <property type="protein sequence ID" value="CAI9108316.1"/>
    <property type="molecule type" value="Genomic_DNA"/>
</dbReference>
<comment type="subunit">
    <text evidence="2">Monomer.</text>
</comment>
<proteinExistence type="inferred from homology"/>